<keyword evidence="2" id="KW-1185">Reference proteome</keyword>
<reference evidence="2" key="1">
    <citation type="journal article" date="2013" name="Nat. Genet.">
        <title>The duck genome and transcriptome provide insight into an avian influenza virus reservoir species.</title>
        <authorList>
            <person name="Huang Y."/>
            <person name="Li Y."/>
            <person name="Burt D.W."/>
            <person name="Chen H."/>
            <person name="Zhang Y."/>
            <person name="Qian W."/>
            <person name="Kim H."/>
            <person name="Gan S."/>
            <person name="Zhao Y."/>
            <person name="Li J."/>
            <person name="Yi K."/>
            <person name="Feng H."/>
            <person name="Zhu P."/>
            <person name="Li B."/>
            <person name="Liu Q."/>
            <person name="Fairley S."/>
            <person name="Magor K.E."/>
            <person name="Du Z."/>
            <person name="Hu X."/>
            <person name="Goodman L."/>
            <person name="Tafer H."/>
            <person name="Vignal A."/>
            <person name="Lee T."/>
            <person name="Kim K.W."/>
            <person name="Sheng Z."/>
            <person name="An Y."/>
            <person name="Searle S."/>
            <person name="Herrero J."/>
            <person name="Groenen M.A."/>
            <person name="Crooijmans R.P."/>
            <person name="Faraut T."/>
            <person name="Cai Q."/>
            <person name="Webster R.G."/>
            <person name="Aldridge J.R."/>
            <person name="Warren W.C."/>
            <person name="Bartschat S."/>
            <person name="Kehr S."/>
            <person name="Marz M."/>
            <person name="Stadler P.F."/>
            <person name="Smith J."/>
            <person name="Kraus R.H."/>
            <person name="Zhao Y."/>
            <person name="Ren L."/>
            <person name="Fei J."/>
            <person name="Morisson M."/>
            <person name="Kaiser P."/>
            <person name="Griffin D.K."/>
            <person name="Rao M."/>
            <person name="Pitel F."/>
            <person name="Wang J."/>
            <person name="Li N."/>
        </authorList>
    </citation>
    <scope>NUCLEOTIDE SEQUENCE [LARGE SCALE GENOMIC DNA]</scope>
</reference>
<dbReference type="EMBL" id="KB743740">
    <property type="protein sequence ID" value="EOA97238.1"/>
    <property type="molecule type" value="Genomic_DNA"/>
</dbReference>
<evidence type="ECO:0000313" key="2">
    <source>
        <dbReference type="Proteomes" id="UP000296049"/>
    </source>
</evidence>
<protein>
    <submittedName>
        <fullName evidence="1">Uncharacterized protein</fullName>
    </submittedName>
</protein>
<dbReference type="Proteomes" id="UP000296049">
    <property type="component" value="Unassembled WGS sequence"/>
</dbReference>
<name>R0KVD4_ANAPL</name>
<accession>R0KVD4</accession>
<evidence type="ECO:0000313" key="1">
    <source>
        <dbReference type="EMBL" id="EOA97238.1"/>
    </source>
</evidence>
<dbReference type="AlphaFoldDB" id="R0KVD4"/>
<organism evidence="1 2">
    <name type="scientific">Anas platyrhynchos</name>
    <name type="common">Mallard</name>
    <name type="synonym">Anas boschas</name>
    <dbReference type="NCBI Taxonomy" id="8839"/>
    <lineage>
        <taxon>Eukaryota</taxon>
        <taxon>Metazoa</taxon>
        <taxon>Chordata</taxon>
        <taxon>Craniata</taxon>
        <taxon>Vertebrata</taxon>
        <taxon>Euteleostomi</taxon>
        <taxon>Archelosauria</taxon>
        <taxon>Archosauria</taxon>
        <taxon>Dinosauria</taxon>
        <taxon>Saurischia</taxon>
        <taxon>Theropoda</taxon>
        <taxon>Coelurosauria</taxon>
        <taxon>Aves</taxon>
        <taxon>Neognathae</taxon>
        <taxon>Galloanserae</taxon>
        <taxon>Anseriformes</taxon>
        <taxon>Anatidae</taxon>
        <taxon>Anatinae</taxon>
        <taxon>Anas</taxon>
    </lineage>
</organism>
<gene>
    <name evidence="1" type="ORF">Anapl_05046</name>
</gene>
<sequence length="72" mass="8161">MTPALLRACAAFCLLESRVKAKRARNKRRGRGALIDDVSPVYKQEERQQRDGGMQFSAFLCSKLLLTSQIFN</sequence>
<proteinExistence type="predicted"/>